<evidence type="ECO:0000313" key="2">
    <source>
        <dbReference type="EMBL" id="CQI91511.1"/>
    </source>
</evidence>
<protein>
    <submittedName>
        <fullName evidence="2">Uncharacterized protein</fullName>
    </submittedName>
</protein>
<dbReference type="OrthoDB" id="7069408at2"/>
<dbReference type="AlphaFoldDB" id="A0A0U1HTY5"/>
<gene>
    <name evidence="2" type="ORF">ERS008555_02420</name>
</gene>
<sequence>MNHLYELGKRIERLLYTSVIVIVASLLIYSLSNSIIISAATNKYQIYQEVRASIFKEKENIERTKSILSAYEKYKNSEIERKNEYEKSKSLINNKAEEEKNNRIRKKLGLSVNPPIVDKVYTPSDYYTYDMDLEEINDITHRSSINKYASLDAAHGADTTIIRSLIEDVITKNLEVYKELNSIIDTKDSVENIINILDKNIDIFKNDKLKIFDIETPLNVPFSIGDMKSSISLYNIEQWSMIVMPIFLVIWFGSIVITRRIETYLILEEKIIMNAYPHVLNIFSILDKKNQSKKTRTLIERSLLGDDKSINEIKSYGYTAFFMRTSILVGIFILMAAPAYYGFYNVILNDLHGSNLLRLICITIGACINIIQLFFIIEVESRFLNKTFILGGAKNEII</sequence>
<proteinExistence type="predicted"/>
<feature type="transmembrane region" description="Helical" evidence="1">
    <location>
        <begin position="356"/>
        <end position="377"/>
    </location>
</feature>
<evidence type="ECO:0000256" key="1">
    <source>
        <dbReference type="SAM" id="Phobius"/>
    </source>
</evidence>
<feature type="transmembrane region" description="Helical" evidence="1">
    <location>
        <begin position="14"/>
        <end position="32"/>
    </location>
</feature>
<name>A0A0U1HTY5_YERRO</name>
<accession>A0A0U1HTY5</accession>
<dbReference type="Proteomes" id="UP000042054">
    <property type="component" value="Unassembled WGS sequence"/>
</dbReference>
<feature type="transmembrane region" description="Helical" evidence="1">
    <location>
        <begin position="239"/>
        <end position="257"/>
    </location>
</feature>
<dbReference type="RefSeq" id="WP_050535071.1">
    <property type="nucleotide sequence ID" value="NZ_CTKE01000011.1"/>
</dbReference>
<keyword evidence="1" id="KW-0812">Transmembrane</keyword>
<dbReference type="EMBL" id="CTKE01000011">
    <property type="protein sequence ID" value="CQI91511.1"/>
    <property type="molecule type" value="Genomic_DNA"/>
</dbReference>
<feature type="transmembrane region" description="Helical" evidence="1">
    <location>
        <begin position="321"/>
        <end position="344"/>
    </location>
</feature>
<keyword evidence="1" id="KW-1133">Transmembrane helix</keyword>
<organism evidence="2 3">
    <name type="scientific">Yersinia rohdei</name>
    <dbReference type="NCBI Taxonomy" id="29485"/>
    <lineage>
        <taxon>Bacteria</taxon>
        <taxon>Pseudomonadati</taxon>
        <taxon>Pseudomonadota</taxon>
        <taxon>Gammaproteobacteria</taxon>
        <taxon>Enterobacterales</taxon>
        <taxon>Yersiniaceae</taxon>
        <taxon>Yersinia</taxon>
    </lineage>
</organism>
<evidence type="ECO:0000313" key="3">
    <source>
        <dbReference type="Proteomes" id="UP000042054"/>
    </source>
</evidence>
<reference evidence="2 3" key="1">
    <citation type="submission" date="2015-03" db="EMBL/GenBank/DDBJ databases">
        <authorList>
            <person name="Murphy D."/>
        </authorList>
    </citation>
    <scope>NUCLEOTIDE SEQUENCE [LARGE SCALE GENOMIC DNA]</scope>
    <source>
        <strain evidence="2 3">68/02</strain>
    </source>
</reference>
<keyword evidence="1" id="KW-0472">Membrane</keyword>